<dbReference type="RefSeq" id="WP_179429344.1">
    <property type="nucleotide sequence ID" value="NZ_JACBZP010000001.1"/>
</dbReference>
<dbReference type="SMART" id="SM00563">
    <property type="entry name" value="PlsC"/>
    <property type="match status" value="1"/>
</dbReference>
<evidence type="ECO:0000256" key="2">
    <source>
        <dbReference type="ARBA" id="ARBA00023315"/>
    </source>
</evidence>
<feature type="domain" description="Phospholipid/glycerol acyltransferase" evidence="3">
    <location>
        <begin position="50"/>
        <end position="160"/>
    </location>
</feature>
<comment type="caution">
    <text evidence="4">The sequence shown here is derived from an EMBL/GenBank/DDBJ whole genome shotgun (WGS) entry which is preliminary data.</text>
</comment>
<keyword evidence="1 4" id="KW-0808">Transferase</keyword>
<accession>A0A7Z0D554</accession>
<sequence length="225" mass="24180">MRTKTDKSAVEYVVPSLRAARRWHPIGTAMMSPWRARVHRAELLPQDGGVLIIANHLSYLDGPMVYAHCPRYVHMIVKKEAFKSIAGYALRRSGQIPIDRAGSDRRALNAGLDVLRRGDVLGLFPEGTRGNGAGSAIRNGAAWLALQAKVPIVPVAVLGTKLPGDTKALPPFGRKVDIVYGEPLQIDAAPGQTGRALREEVSRQLGAALSTGLAEAAELTGQRLP</sequence>
<dbReference type="EMBL" id="JACBZP010000001">
    <property type="protein sequence ID" value="NYI69071.1"/>
    <property type="molecule type" value="Genomic_DNA"/>
</dbReference>
<dbReference type="CDD" id="cd07989">
    <property type="entry name" value="LPLAT_AGPAT-like"/>
    <property type="match status" value="1"/>
</dbReference>
<keyword evidence="5" id="KW-1185">Reference proteome</keyword>
<proteinExistence type="predicted"/>
<dbReference type="PANTHER" id="PTHR10434">
    <property type="entry name" value="1-ACYL-SN-GLYCEROL-3-PHOSPHATE ACYLTRANSFERASE"/>
    <property type="match status" value="1"/>
</dbReference>
<reference evidence="4 5" key="1">
    <citation type="submission" date="2020-07" db="EMBL/GenBank/DDBJ databases">
        <title>Sequencing the genomes of 1000 actinobacteria strains.</title>
        <authorList>
            <person name="Klenk H.-P."/>
        </authorList>
    </citation>
    <scope>NUCLEOTIDE SEQUENCE [LARGE SCALE GENOMIC DNA]</scope>
    <source>
        <strain evidence="4 5">DSM 26341</strain>
    </source>
</reference>
<protein>
    <submittedName>
        <fullName evidence="4">1-acyl-sn-glycerol-3-phosphate acyltransferase</fullName>
        <ecNumber evidence="4">2.3.1.51</ecNumber>
    </submittedName>
</protein>
<evidence type="ECO:0000313" key="5">
    <source>
        <dbReference type="Proteomes" id="UP000539111"/>
    </source>
</evidence>
<gene>
    <name evidence="4" type="ORF">BJY26_003377</name>
</gene>
<keyword evidence="2 4" id="KW-0012">Acyltransferase</keyword>
<dbReference type="SUPFAM" id="SSF69593">
    <property type="entry name" value="Glycerol-3-phosphate (1)-acyltransferase"/>
    <property type="match status" value="1"/>
</dbReference>
<evidence type="ECO:0000259" key="3">
    <source>
        <dbReference type="SMART" id="SM00563"/>
    </source>
</evidence>
<dbReference type="Proteomes" id="UP000539111">
    <property type="component" value="Unassembled WGS sequence"/>
</dbReference>
<organism evidence="4 5">
    <name type="scientific">Spelaeicoccus albus</name>
    <dbReference type="NCBI Taxonomy" id="1280376"/>
    <lineage>
        <taxon>Bacteria</taxon>
        <taxon>Bacillati</taxon>
        <taxon>Actinomycetota</taxon>
        <taxon>Actinomycetes</taxon>
        <taxon>Micrococcales</taxon>
        <taxon>Brevibacteriaceae</taxon>
        <taxon>Spelaeicoccus</taxon>
    </lineage>
</organism>
<dbReference type="AlphaFoldDB" id="A0A7Z0D554"/>
<evidence type="ECO:0000256" key="1">
    <source>
        <dbReference type="ARBA" id="ARBA00022679"/>
    </source>
</evidence>
<dbReference type="GO" id="GO:0003841">
    <property type="term" value="F:1-acylglycerol-3-phosphate O-acyltransferase activity"/>
    <property type="evidence" value="ECO:0007669"/>
    <property type="project" value="UniProtKB-EC"/>
</dbReference>
<dbReference type="GO" id="GO:0006654">
    <property type="term" value="P:phosphatidic acid biosynthetic process"/>
    <property type="evidence" value="ECO:0007669"/>
    <property type="project" value="TreeGrafter"/>
</dbReference>
<evidence type="ECO:0000313" key="4">
    <source>
        <dbReference type="EMBL" id="NYI69071.1"/>
    </source>
</evidence>
<dbReference type="GO" id="GO:0005886">
    <property type="term" value="C:plasma membrane"/>
    <property type="evidence" value="ECO:0007669"/>
    <property type="project" value="TreeGrafter"/>
</dbReference>
<dbReference type="PANTHER" id="PTHR10434:SF11">
    <property type="entry name" value="1-ACYL-SN-GLYCEROL-3-PHOSPHATE ACYLTRANSFERASE"/>
    <property type="match status" value="1"/>
</dbReference>
<dbReference type="Pfam" id="PF01553">
    <property type="entry name" value="Acyltransferase"/>
    <property type="match status" value="1"/>
</dbReference>
<dbReference type="EC" id="2.3.1.51" evidence="4"/>
<name>A0A7Z0D554_9MICO</name>
<dbReference type="InterPro" id="IPR002123">
    <property type="entry name" value="Plipid/glycerol_acylTrfase"/>
</dbReference>